<accession>A0ABX7NU76</accession>
<dbReference type="Pfam" id="PF19671">
    <property type="entry name" value="DUF6174"/>
    <property type="match status" value="1"/>
</dbReference>
<sequence>MRPSHYRFDYTVTGFEAGGGPWRLEVNGTQVVSATYVGSWPEPTVGVTVAFAPTIDDLFDKVAQGLDASSVEVTVRYDPQWHHPADARFDYGEEGSGFLAGSLEPVE</sequence>
<dbReference type="Proteomes" id="UP000662747">
    <property type="component" value="Chromosome"/>
</dbReference>
<name>A0ABX7NU76_9BACT</name>
<dbReference type="InterPro" id="IPR046172">
    <property type="entry name" value="DUF6174"/>
</dbReference>
<proteinExistence type="predicted"/>
<organism evidence="1 2">
    <name type="scientific">Pyxidicoccus parkwayensis</name>
    <dbReference type="NCBI Taxonomy" id="2813578"/>
    <lineage>
        <taxon>Bacteria</taxon>
        <taxon>Pseudomonadati</taxon>
        <taxon>Myxococcota</taxon>
        <taxon>Myxococcia</taxon>
        <taxon>Myxococcales</taxon>
        <taxon>Cystobacterineae</taxon>
        <taxon>Myxococcaceae</taxon>
        <taxon>Pyxidicoccus</taxon>
    </lineage>
</organism>
<gene>
    <name evidence="1" type="ORF">JY651_46215</name>
</gene>
<evidence type="ECO:0000313" key="2">
    <source>
        <dbReference type="Proteomes" id="UP000662747"/>
    </source>
</evidence>
<reference evidence="1 2" key="1">
    <citation type="submission" date="2021-02" db="EMBL/GenBank/DDBJ databases">
        <title>De Novo genome assembly of isolated myxobacteria.</title>
        <authorList>
            <person name="Stevens D.C."/>
        </authorList>
    </citation>
    <scope>NUCLEOTIDE SEQUENCE [LARGE SCALE GENOMIC DNA]</scope>
    <source>
        <strain evidence="2">SCPEA02</strain>
    </source>
</reference>
<dbReference type="EMBL" id="CP071090">
    <property type="protein sequence ID" value="QSQ22437.1"/>
    <property type="molecule type" value="Genomic_DNA"/>
</dbReference>
<keyword evidence="2" id="KW-1185">Reference proteome</keyword>
<protein>
    <submittedName>
        <fullName evidence="1">Uncharacterized protein</fullName>
    </submittedName>
</protein>
<evidence type="ECO:0000313" key="1">
    <source>
        <dbReference type="EMBL" id="QSQ22437.1"/>
    </source>
</evidence>